<protein>
    <recommendedName>
        <fullName evidence="5">Htaa domain-containing protein</fullName>
    </recommendedName>
</protein>
<reference evidence="3 4" key="1">
    <citation type="submission" date="2017-04" db="EMBL/GenBank/DDBJ databases">
        <title>Comparative genome analysis of Subtercola boreus.</title>
        <authorList>
            <person name="Cho Y.-J."/>
            <person name="Cho A."/>
            <person name="Kim O.-S."/>
            <person name="Lee J.-I."/>
        </authorList>
    </citation>
    <scope>NUCLEOTIDE SEQUENCE [LARGE SCALE GENOMIC DNA]</scope>
    <source>
        <strain evidence="3 4">P27444</strain>
    </source>
</reference>
<evidence type="ECO:0000313" key="4">
    <source>
        <dbReference type="Proteomes" id="UP000256709"/>
    </source>
</evidence>
<proteinExistence type="predicted"/>
<evidence type="ECO:0000256" key="2">
    <source>
        <dbReference type="SAM" id="SignalP"/>
    </source>
</evidence>
<evidence type="ECO:0000256" key="1">
    <source>
        <dbReference type="SAM" id="Phobius"/>
    </source>
</evidence>
<organism evidence="3 4">
    <name type="scientific">Subtercola boreus</name>
    <dbReference type="NCBI Taxonomy" id="120213"/>
    <lineage>
        <taxon>Bacteria</taxon>
        <taxon>Bacillati</taxon>
        <taxon>Actinomycetota</taxon>
        <taxon>Actinomycetes</taxon>
        <taxon>Micrococcales</taxon>
        <taxon>Microbacteriaceae</taxon>
        <taxon>Subtercola</taxon>
    </lineage>
</organism>
<keyword evidence="2" id="KW-0732">Signal</keyword>
<gene>
    <name evidence="3" type="ORF">B7R21_05045</name>
</gene>
<keyword evidence="1" id="KW-0472">Membrane</keyword>
<keyword evidence="1" id="KW-1133">Transmembrane helix</keyword>
<name>A0A3E0VZ62_9MICO</name>
<feature type="signal peptide" evidence="2">
    <location>
        <begin position="1"/>
        <end position="29"/>
    </location>
</feature>
<evidence type="ECO:0000313" key="3">
    <source>
        <dbReference type="EMBL" id="RFA15384.1"/>
    </source>
</evidence>
<evidence type="ECO:0008006" key="5">
    <source>
        <dbReference type="Google" id="ProtNLM"/>
    </source>
</evidence>
<dbReference type="EMBL" id="NBXA01000007">
    <property type="protein sequence ID" value="RFA15384.1"/>
    <property type="molecule type" value="Genomic_DNA"/>
</dbReference>
<sequence length="415" mass="40899">MGRASAAVAAVLGGIVLLGILGPAGAARADDDVPITVTVPTGAPEQGDGSITNAELRWGLSREASSGAYAGGCNFLSAGIAGDAGSSRVWTEADGLYSAQSGEVTIEKATASGGWQTADFSNKCVSPDGSAVTVSSLTSSTQSQVVIDGGTGSVSAAGGLQLAWRGSFTVAFYGGMTYWSATDPTLALDASGTGRLTATLSGYGASRDDPGTWLPVGAQTVVLAEFRNVSLANAGGFGSIPEYLGVANPSGGQAPQSAENAAFWGAFPPEFLSFQELTGQSGYWQTTGGARDAAKPATLLLVNYDADAPALVPTVDGAAPGGAAPTNTLNTRPPAAAAPAAGTAAGASGAAAAGAAVLPIIAMRDSGGLVPEVTAEGASPLLLPLLGTALALLVSVLAALHLSGRLPLPRRRAAR</sequence>
<comment type="caution">
    <text evidence="3">The sequence shown here is derived from an EMBL/GenBank/DDBJ whole genome shotgun (WGS) entry which is preliminary data.</text>
</comment>
<dbReference type="Proteomes" id="UP000256709">
    <property type="component" value="Unassembled WGS sequence"/>
</dbReference>
<accession>A0A3E0VZ62</accession>
<feature type="chain" id="PRO_5017717701" description="Htaa domain-containing protein" evidence="2">
    <location>
        <begin position="30"/>
        <end position="415"/>
    </location>
</feature>
<feature type="transmembrane region" description="Helical" evidence="1">
    <location>
        <begin position="381"/>
        <end position="402"/>
    </location>
</feature>
<keyword evidence="1" id="KW-0812">Transmembrane</keyword>
<dbReference type="AlphaFoldDB" id="A0A3E0VZ62"/>